<name>A0A4Y2ERC8_ARAVE</name>
<organism evidence="1 2">
    <name type="scientific">Araneus ventricosus</name>
    <name type="common">Orbweaver spider</name>
    <name type="synonym">Epeira ventricosa</name>
    <dbReference type="NCBI Taxonomy" id="182803"/>
    <lineage>
        <taxon>Eukaryota</taxon>
        <taxon>Metazoa</taxon>
        <taxon>Ecdysozoa</taxon>
        <taxon>Arthropoda</taxon>
        <taxon>Chelicerata</taxon>
        <taxon>Arachnida</taxon>
        <taxon>Araneae</taxon>
        <taxon>Araneomorphae</taxon>
        <taxon>Entelegynae</taxon>
        <taxon>Araneoidea</taxon>
        <taxon>Araneidae</taxon>
        <taxon>Araneus</taxon>
    </lineage>
</organism>
<accession>A0A4Y2ERC8</accession>
<proteinExistence type="predicted"/>
<dbReference type="EMBL" id="BGPR01000671">
    <property type="protein sequence ID" value="GBM30899.1"/>
    <property type="molecule type" value="Genomic_DNA"/>
</dbReference>
<sequence>MRLSGLQKWAHITPPINPLLSKIVQKRQSSDIEPEASYLCEIGFFPLTTIMCKKKGGLSVAILKKIEPEGLDIKNCREQSHDNGENMAAVLLDTREIHVLNIELDKEKIRRGHHKVCVRDGLIVRWIDLTEYLLASTYDEFIDSGKPHFLQDKREPPWTYVIHHRLAILLDTRGTDVLNLELDKPKIKHSSRGVSLSCPGKDYLLVIRGTDVDPHRSP</sequence>
<evidence type="ECO:0000313" key="1">
    <source>
        <dbReference type="EMBL" id="GBM30899.1"/>
    </source>
</evidence>
<comment type="caution">
    <text evidence="1">The sequence shown here is derived from an EMBL/GenBank/DDBJ whole genome shotgun (WGS) entry which is preliminary data.</text>
</comment>
<dbReference type="Proteomes" id="UP000499080">
    <property type="component" value="Unassembled WGS sequence"/>
</dbReference>
<evidence type="ECO:0000313" key="2">
    <source>
        <dbReference type="Proteomes" id="UP000499080"/>
    </source>
</evidence>
<gene>
    <name evidence="1" type="ORF">AVEN_9785_1</name>
</gene>
<dbReference type="AlphaFoldDB" id="A0A4Y2ERC8"/>
<keyword evidence="2" id="KW-1185">Reference proteome</keyword>
<reference evidence="1 2" key="1">
    <citation type="journal article" date="2019" name="Sci. Rep.">
        <title>Orb-weaving spider Araneus ventricosus genome elucidates the spidroin gene catalogue.</title>
        <authorList>
            <person name="Kono N."/>
            <person name="Nakamura H."/>
            <person name="Ohtoshi R."/>
            <person name="Moran D.A.P."/>
            <person name="Shinohara A."/>
            <person name="Yoshida Y."/>
            <person name="Fujiwara M."/>
            <person name="Mori M."/>
            <person name="Tomita M."/>
            <person name="Arakawa K."/>
        </authorList>
    </citation>
    <scope>NUCLEOTIDE SEQUENCE [LARGE SCALE GENOMIC DNA]</scope>
</reference>
<protein>
    <submittedName>
        <fullName evidence="1">Uncharacterized protein</fullName>
    </submittedName>
</protein>